<dbReference type="Proteomes" id="UP000001568">
    <property type="component" value="Chromosome 16"/>
</dbReference>
<keyword evidence="4" id="KW-1185">Reference proteome</keyword>
<dbReference type="KEGG" id="olu:OSTLU_28096"/>
<dbReference type="GO" id="GO:0005634">
    <property type="term" value="C:nucleus"/>
    <property type="evidence" value="ECO:0007669"/>
    <property type="project" value="TreeGrafter"/>
</dbReference>
<dbReference type="eggNOG" id="KOG0595">
    <property type="taxonomic scope" value="Eukaryota"/>
</dbReference>
<evidence type="ECO:0000256" key="1">
    <source>
        <dbReference type="SAM" id="MobiDB-lite"/>
    </source>
</evidence>
<feature type="compositionally biased region" description="Acidic residues" evidence="1">
    <location>
        <begin position="344"/>
        <end position="356"/>
    </location>
</feature>
<evidence type="ECO:0000313" key="3">
    <source>
        <dbReference type="EMBL" id="ABP00305.1"/>
    </source>
</evidence>
<reference evidence="3 4" key="1">
    <citation type="journal article" date="2007" name="Proc. Natl. Acad. Sci. U.S.A.">
        <title>The tiny eukaryote Ostreococcus provides genomic insights into the paradox of plankton speciation.</title>
        <authorList>
            <person name="Palenik B."/>
            <person name="Grimwood J."/>
            <person name="Aerts A."/>
            <person name="Rouze P."/>
            <person name="Salamov A."/>
            <person name="Putnam N."/>
            <person name="Dupont C."/>
            <person name="Jorgensen R."/>
            <person name="Derelle E."/>
            <person name="Rombauts S."/>
            <person name="Zhou K."/>
            <person name="Otillar R."/>
            <person name="Merchant S.S."/>
            <person name="Podell S."/>
            <person name="Gaasterland T."/>
            <person name="Napoli C."/>
            <person name="Gendler K."/>
            <person name="Manuell A."/>
            <person name="Tai V."/>
            <person name="Vallon O."/>
            <person name="Piganeau G."/>
            <person name="Jancek S."/>
            <person name="Heijde M."/>
            <person name="Jabbari K."/>
            <person name="Bowler C."/>
            <person name="Lohr M."/>
            <person name="Robbens S."/>
            <person name="Werner G."/>
            <person name="Dubchak I."/>
            <person name="Pazour G.J."/>
            <person name="Ren Q."/>
            <person name="Paulsen I."/>
            <person name="Delwiche C."/>
            <person name="Schmutz J."/>
            <person name="Rokhsar D."/>
            <person name="Van de Peer Y."/>
            <person name="Moreau H."/>
            <person name="Grigoriev I.V."/>
        </authorList>
    </citation>
    <scope>NUCLEOTIDE SEQUENCE [LARGE SCALE GENOMIC DNA]</scope>
    <source>
        <strain evidence="3 4">CCE9901</strain>
    </source>
</reference>
<dbReference type="PROSITE" id="PS50011">
    <property type="entry name" value="PROTEIN_KINASE_DOM"/>
    <property type="match status" value="1"/>
</dbReference>
<dbReference type="Gramene" id="ABP00305">
    <property type="protein sequence ID" value="ABP00305"/>
    <property type="gene ID" value="OSTLU_28096"/>
</dbReference>
<dbReference type="Gene3D" id="1.10.510.10">
    <property type="entry name" value="Transferase(Phosphotransferase) domain 1"/>
    <property type="match status" value="1"/>
</dbReference>
<gene>
    <name evidence="3" type="ORF">OSTLU_28096</name>
</gene>
<dbReference type="AlphaFoldDB" id="A4S969"/>
<dbReference type="Pfam" id="PF00069">
    <property type="entry name" value="Pkinase"/>
    <property type="match status" value="1"/>
</dbReference>
<accession>A4S969</accession>
<dbReference type="GeneID" id="5005913"/>
<feature type="compositionally biased region" description="Basic residues" evidence="1">
    <location>
        <begin position="477"/>
        <end position="487"/>
    </location>
</feature>
<dbReference type="GO" id="GO:0004672">
    <property type="term" value="F:protein kinase activity"/>
    <property type="evidence" value="ECO:0007669"/>
    <property type="project" value="InterPro"/>
</dbReference>
<dbReference type="RefSeq" id="XP_001422011.1">
    <property type="nucleotide sequence ID" value="XM_001421974.1"/>
</dbReference>
<dbReference type="SMART" id="SM00220">
    <property type="entry name" value="S_TKc"/>
    <property type="match status" value="1"/>
</dbReference>
<dbReference type="InterPro" id="IPR000719">
    <property type="entry name" value="Prot_kinase_dom"/>
</dbReference>
<dbReference type="GO" id="GO:0005524">
    <property type="term" value="F:ATP binding"/>
    <property type="evidence" value="ECO:0007669"/>
    <property type="project" value="InterPro"/>
</dbReference>
<dbReference type="SUPFAM" id="SSF56112">
    <property type="entry name" value="Protein kinase-like (PK-like)"/>
    <property type="match status" value="1"/>
</dbReference>
<evidence type="ECO:0000313" key="4">
    <source>
        <dbReference type="Proteomes" id="UP000001568"/>
    </source>
</evidence>
<evidence type="ECO:0000259" key="2">
    <source>
        <dbReference type="PROSITE" id="PS50011"/>
    </source>
</evidence>
<proteinExistence type="predicted"/>
<dbReference type="OMA" id="VDANERW"/>
<dbReference type="InterPro" id="IPR011009">
    <property type="entry name" value="Kinase-like_dom_sf"/>
</dbReference>
<dbReference type="STRING" id="436017.A4S969"/>
<feature type="domain" description="Protein kinase" evidence="2">
    <location>
        <begin position="30"/>
        <end position="314"/>
    </location>
</feature>
<feature type="region of interest" description="Disordered" evidence="1">
    <location>
        <begin position="464"/>
        <end position="506"/>
    </location>
</feature>
<dbReference type="HOGENOM" id="CLU_355801_0_0_1"/>
<sequence>MNADECARCLRAIAAHRPDMKQFAEPEVEVDYARVLGEGGFCTAYAARFRNEIVCARVVDSNKESLVVSEVATVSDLPRCAVKVHGCAATTRPSDGKKYLAVLSELCEDGCLEDFVTRERASGRALSERVKLDLFLQVAEGLEALKGARVVWRDLKAKNLLVRSALRNAFGTVTKVTIGFTDWGTAVRLPKVGKRRMTLQGPGTCGYIAPETRGPHYDFQADMWAFLVWAASMCLDVEVLVDCQLEEALGELKLEKKIAATAGQETRVKEILAKFDDRVAPGCRVLYEFLKSTTWVDANERWSADEAIEEMVDFREANDLELPMGGCTPARPTSFPEESVQCTDVDDGEDDDEGEEVEQRSPMSVQALTPGPFTMTPYAPTPYAMTPAIDSCTPGPRWHPLMNRQLVELPPPMYLQHAREPEDDMPPPREKTPVASTPVVTVARVAVDVAPVVEATRSPLGVVDLNAATTQSEASKPQKKRRGRPPKVKNGPPPAKKSRVEAPARDDSMALALVRSKGCSKCRWASNGCGACDPDTPRAPTGPRAAAAKKKTKAPTVVKATKKTKSAAKATASNSMALVVYGTKGCSKCRWSANGCGACDPGTARLPRGPAAQKLALAAKKATKAPKKKASVRADNSMALVVVGKGCSKCRWASTGCGACDPDTPRSKRGPRGGTPKTRAVAAKKTTKTKAKTAPRVQTKSAKGVNVKFPSKSKAKAFIDINTGERKIVTELTLVPVRTADGKPARGRPRVLRPPRTELGCSKCRYAAKGCGKCREELEEAKLLLARKK</sequence>
<feature type="region of interest" description="Disordered" evidence="1">
    <location>
        <begin position="328"/>
        <end position="371"/>
    </location>
</feature>
<dbReference type="PANTHER" id="PTHR24345">
    <property type="entry name" value="SERINE/THREONINE-PROTEIN KINASE PLK"/>
    <property type="match status" value="1"/>
</dbReference>
<organism evidence="3 4">
    <name type="scientific">Ostreococcus lucimarinus (strain CCE9901)</name>
    <dbReference type="NCBI Taxonomy" id="436017"/>
    <lineage>
        <taxon>Eukaryota</taxon>
        <taxon>Viridiplantae</taxon>
        <taxon>Chlorophyta</taxon>
        <taxon>Mamiellophyceae</taxon>
        <taxon>Mamiellales</taxon>
        <taxon>Bathycoccaceae</taxon>
        <taxon>Ostreococcus</taxon>
    </lineage>
</organism>
<protein>
    <recommendedName>
        <fullName evidence="2">Protein kinase domain-containing protein</fullName>
    </recommendedName>
</protein>
<name>A4S969_OSTLU</name>
<dbReference type="EMBL" id="CP000596">
    <property type="protein sequence ID" value="ABP00305.1"/>
    <property type="molecule type" value="Genomic_DNA"/>
</dbReference>
<dbReference type="OrthoDB" id="4062651at2759"/>